<evidence type="ECO:0000259" key="2">
    <source>
        <dbReference type="Pfam" id="PF20636"/>
    </source>
</evidence>
<feature type="compositionally biased region" description="Polar residues" evidence="1">
    <location>
        <begin position="25"/>
        <end position="37"/>
    </location>
</feature>
<feature type="domain" description="Survival Motor Neuron Gemin2-binding" evidence="2">
    <location>
        <begin position="158"/>
        <end position="173"/>
    </location>
</feature>
<feature type="compositionally biased region" description="Acidic residues" evidence="1">
    <location>
        <begin position="143"/>
        <end position="152"/>
    </location>
</feature>
<dbReference type="EMBL" id="NBII01000002">
    <property type="protein sequence ID" value="PAV21733.1"/>
    <property type="molecule type" value="Genomic_DNA"/>
</dbReference>
<dbReference type="AlphaFoldDB" id="A0A286UQ52"/>
<keyword evidence="4" id="KW-1185">Reference proteome</keyword>
<gene>
    <name evidence="3" type="ORF">PNOK_0169000</name>
</gene>
<accession>A0A286UQ52</accession>
<organism evidence="3 4">
    <name type="scientific">Pyrrhoderma noxium</name>
    <dbReference type="NCBI Taxonomy" id="2282107"/>
    <lineage>
        <taxon>Eukaryota</taxon>
        <taxon>Fungi</taxon>
        <taxon>Dikarya</taxon>
        <taxon>Basidiomycota</taxon>
        <taxon>Agaricomycotina</taxon>
        <taxon>Agaricomycetes</taxon>
        <taxon>Hymenochaetales</taxon>
        <taxon>Hymenochaetaceae</taxon>
        <taxon>Pyrrhoderma</taxon>
    </lineage>
</organism>
<reference evidence="3 4" key="1">
    <citation type="journal article" date="2017" name="Mol. Ecol.">
        <title>Comparative and population genomic landscape of Phellinus noxius: A hypervariable fungus causing root rot in trees.</title>
        <authorList>
            <person name="Chung C.L."/>
            <person name="Lee T.J."/>
            <person name="Akiba M."/>
            <person name="Lee H.H."/>
            <person name="Kuo T.H."/>
            <person name="Liu D."/>
            <person name="Ke H.M."/>
            <person name="Yokoi T."/>
            <person name="Roa M.B."/>
            <person name="Lu M.J."/>
            <person name="Chang Y.Y."/>
            <person name="Ann P.J."/>
            <person name="Tsai J.N."/>
            <person name="Chen C.Y."/>
            <person name="Tzean S.S."/>
            <person name="Ota Y."/>
            <person name="Hattori T."/>
            <person name="Sahashi N."/>
            <person name="Liou R.F."/>
            <person name="Kikuchi T."/>
            <person name="Tsai I.J."/>
        </authorList>
    </citation>
    <scope>NUCLEOTIDE SEQUENCE [LARGE SCALE GENOMIC DNA]</scope>
    <source>
        <strain evidence="3 4">FFPRI411160</strain>
    </source>
</reference>
<feature type="compositionally biased region" description="Basic residues" evidence="1">
    <location>
        <begin position="68"/>
        <end position="80"/>
    </location>
</feature>
<dbReference type="CDD" id="cd22852">
    <property type="entry name" value="SMN_C"/>
    <property type="match status" value="1"/>
</dbReference>
<dbReference type="InParanoid" id="A0A286UQ52"/>
<sequence length="382" mass="42411">MARQVVSYSDLDAPYSAPRIVETEVATQPMASASNQPSSPPMKKRKRDEVNGKDDIKSQLSLPPKPPVIKKQKRGRKNKRNRQEYTSGTALVDAHWDDPGLQVSGISYDEDYDAVGANADYNNEDGEWEDDEYHGDAAIADENHDEEEEDESRDLTHEEIWDDSALIAAWDAANEEYEALHGKNKRWKKERVHKSPLWYNIPPEKPSTKSKGKGKSKQESAVPKAATTPAVQTLSGLTEAEDNQSSAPLNFDTFVPTHDPSLTFTGPSSPPPLPQNTQSHLGQIQNYYESILPPPGNAAYTTTGGMGFTANTKGAGVGTINADEAFNRAIGAMYWCGYWTAMYHVQRAHERVTDRVNFTAENNQDSPIEDEEETELLVSTQR</sequence>
<feature type="region of interest" description="Disordered" evidence="1">
    <location>
        <begin position="359"/>
        <end position="382"/>
    </location>
</feature>
<name>A0A286UQ52_9AGAM</name>
<proteinExistence type="predicted"/>
<dbReference type="InterPro" id="IPR049481">
    <property type="entry name" value="SMN_G2-BD"/>
</dbReference>
<evidence type="ECO:0000313" key="3">
    <source>
        <dbReference type="EMBL" id="PAV21733.1"/>
    </source>
</evidence>
<dbReference type="STRING" id="2282107.A0A286UQ52"/>
<dbReference type="OrthoDB" id="197400at2759"/>
<comment type="caution">
    <text evidence="3">The sequence shown here is derived from an EMBL/GenBank/DDBJ whole genome shotgun (WGS) entry which is preliminary data.</text>
</comment>
<dbReference type="Proteomes" id="UP000217199">
    <property type="component" value="Unassembled WGS sequence"/>
</dbReference>
<protein>
    <recommendedName>
        <fullName evidence="2">Survival Motor Neuron Gemin2-binding domain-containing protein</fullName>
    </recommendedName>
</protein>
<dbReference type="Pfam" id="PF20636">
    <property type="entry name" value="SMN_G2-BD"/>
    <property type="match status" value="1"/>
</dbReference>
<feature type="region of interest" description="Disordered" evidence="1">
    <location>
        <begin position="1"/>
        <end position="98"/>
    </location>
</feature>
<feature type="region of interest" description="Disordered" evidence="1">
    <location>
        <begin position="197"/>
        <end position="230"/>
    </location>
</feature>
<dbReference type="CDD" id="cd22851">
    <property type="entry name" value="SMN_N"/>
    <property type="match status" value="1"/>
</dbReference>
<evidence type="ECO:0000256" key="1">
    <source>
        <dbReference type="SAM" id="MobiDB-lite"/>
    </source>
</evidence>
<feature type="region of interest" description="Disordered" evidence="1">
    <location>
        <begin position="260"/>
        <end position="279"/>
    </location>
</feature>
<dbReference type="InterPro" id="IPR047313">
    <property type="entry name" value="SMN_C"/>
</dbReference>
<evidence type="ECO:0000313" key="4">
    <source>
        <dbReference type="Proteomes" id="UP000217199"/>
    </source>
</evidence>
<feature type="region of interest" description="Disordered" evidence="1">
    <location>
        <begin position="140"/>
        <end position="160"/>
    </location>
</feature>
<feature type="compositionally biased region" description="Basic and acidic residues" evidence="1">
    <location>
        <begin position="47"/>
        <end position="57"/>
    </location>
</feature>